<feature type="transmembrane region" description="Helical" evidence="9">
    <location>
        <begin position="241"/>
        <end position="263"/>
    </location>
</feature>
<feature type="transmembrane region" description="Helical" evidence="9">
    <location>
        <begin position="167"/>
        <end position="187"/>
    </location>
</feature>
<dbReference type="GO" id="GO:0005886">
    <property type="term" value="C:plasma membrane"/>
    <property type="evidence" value="ECO:0007669"/>
    <property type="project" value="UniProtKB-SubCell"/>
</dbReference>
<evidence type="ECO:0000256" key="4">
    <source>
        <dbReference type="ARBA" id="ARBA00022475"/>
    </source>
</evidence>
<proteinExistence type="inferred from homology"/>
<evidence type="ECO:0000256" key="5">
    <source>
        <dbReference type="ARBA" id="ARBA00022692"/>
    </source>
</evidence>
<keyword evidence="5 8" id="KW-0812">Transmembrane</keyword>
<keyword evidence="11" id="KW-1185">Reference proteome</keyword>
<reference evidence="10 11" key="1">
    <citation type="submission" date="2021-05" db="EMBL/GenBank/DDBJ databases">
        <title>The draft genome of Geobacter pelophilus DSM 12255.</title>
        <authorList>
            <person name="Xu Z."/>
            <person name="Masuda Y."/>
            <person name="Itoh H."/>
            <person name="Senoo K."/>
        </authorList>
    </citation>
    <scope>NUCLEOTIDE SEQUENCE [LARGE SCALE GENOMIC DNA]</scope>
    <source>
        <strain evidence="10 11">DSM 12255</strain>
    </source>
</reference>
<feature type="transmembrane region" description="Helical" evidence="9">
    <location>
        <begin position="345"/>
        <end position="363"/>
    </location>
</feature>
<feature type="transmembrane region" description="Helical" evidence="9">
    <location>
        <begin position="375"/>
        <end position="402"/>
    </location>
</feature>
<dbReference type="AlphaFoldDB" id="A0AAW4L7V3"/>
<evidence type="ECO:0000256" key="2">
    <source>
        <dbReference type="ARBA" id="ARBA00005697"/>
    </source>
</evidence>
<keyword evidence="6 8" id="KW-1133">Transmembrane helix</keyword>
<comment type="similarity">
    <text evidence="2 8">Belongs to the nucleobase:cation symporter-2 (NCS2) (TC 2.A.40) family. Azg-like subfamily.</text>
</comment>
<feature type="transmembrane region" description="Helical" evidence="9">
    <location>
        <begin position="414"/>
        <end position="432"/>
    </location>
</feature>
<feature type="transmembrane region" description="Helical" evidence="9">
    <location>
        <begin position="130"/>
        <end position="147"/>
    </location>
</feature>
<comment type="caution">
    <text evidence="10">The sequence shown here is derived from an EMBL/GenBank/DDBJ whole genome shotgun (WGS) entry which is preliminary data.</text>
</comment>
<dbReference type="InterPro" id="IPR006043">
    <property type="entry name" value="NCS2"/>
</dbReference>
<evidence type="ECO:0000256" key="3">
    <source>
        <dbReference type="ARBA" id="ARBA00022448"/>
    </source>
</evidence>
<dbReference type="Proteomes" id="UP000811899">
    <property type="component" value="Unassembled WGS sequence"/>
</dbReference>
<evidence type="ECO:0000256" key="8">
    <source>
        <dbReference type="PIRNR" id="PIRNR005353"/>
    </source>
</evidence>
<sequence length="433" mass="45791">MHRYFDFSANNTSYRQETVAGIATFLTMAYIIIVNPAILEAAGIPKGPSITATIISAAFGTLVMGLYAKRPFAIAPYMGENAFIAFTVVKGMGYPWQTALGAIFLAGVLFTVLTVFKVRSWLANAIPKSLKYSFAVGIGLFLTFIGLNETGLVTLGVPGAPVCLGKVTSPATLLAVVGFLTIAWLLVKRIHGALIAGILVTTLLSIVFGITPLPKELISLPPDPSPIFGQLDIAAALSPKALPVVLIVFVMAFVDTVGTLIGLSARAGLLDDDGNLPEIEKPMLADALANLVAPLVGTTTTGAYIESAAGIEEGGRTGFTAVVVAALFLLSLFFAPVFTIVPPHAYGTALIAIGILMISPVTRLDFSDYTELIPAFLTIVLISFTYNIGVGMTAGLLVYPLLKLITGRVSEVPRPLWLLAAMSLVFYLVYPYK</sequence>
<dbReference type="Pfam" id="PF00860">
    <property type="entry name" value="Xan_ur_permease"/>
    <property type="match status" value="1"/>
</dbReference>
<evidence type="ECO:0000313" key="10">
    <source>
        <dbReference type="EMBL" id="MBT0664660.1"/>
    </source>
</evidence>
<evidence type="ECO:0000256" key="9">
    <source>
        <dbReference type="SAM" id="Phobius"/>
    </source>
</evidence>
<dbReference type="PANTHER" id="PTHR43337:SF1">
    <property type="entry name" value="XANTHINE_URACIL PERMEASE C887.17-RELATED"/>
    <property type="match status" value="1"/>
</dbReference>
<name>A0AAW4L7V3_9BACT</name>
<evidence type="ECO:0000313" key="11">
    <source>
        <dbReference type="Proteomes" id="UP000811899"/>
    </source>
</evidence>
<feature type="transmembrane region" description="Helical" evidence="9">
    <location>
        <begin position="317"/>
        <end position="338"/>
    </location>
</feature>
<keyword evidence="4 8" id="KW-1003">Cell membrane</keyword>
<evidence type="ECO:0000256" key="7">
    <source>
        <dbReference type="ARBA" id="ARBA00023136"/>
    </source>
</evidence>
<dbReference type="RefSeq" id="WP_214171415.1">
    <property type="nucleotide sequence ID" value="NZ_JAHCVJ010000003.1"/>
</dbReference>
<dbReference type="PIRSF" id="PIRSF005353">
    <property type="entry name" value="PbuG"/>
    <property type="match status" value="1"/>
</dbReference>
<keyword evidence="3 8" id="KW-0813">Transport</keyword>
<comment type="subcellular location">
    <subcellularLocation>
        <location evidence="1 8">Cell membrane</location>
        <topology evidence="1 8">Multi-pass membrane protein</topology>
    </subcellularLocation>
</comment>
<feature type="transmembrane region" description="Helical" evidence="9">
    <location>
        <begin position="50"/>
        <end position="68"/>
    </location>
</feature>
<gene>
    <name evidence="10" type="ORF">KI809_10150</name>
</gene>
<evidence type="ECO:0000256" key="1">
    <source>
        <dbReference type="ARBA" id="ARBA00004651"/>
    </source>
</evidence>
<organism evidence="10 11">
    <name type="scientific">Geoanaerobacter pelophilus</name>
    <dbReference type="NCBI Taxonomy" id="60036"/>
    <lineage>
        <taxon>Bacteria</taxon>
        <taxon>Pseudomonadati</taxon>
        <taxon>Thermodesulfobacteriota</taxon>
        <taxon>Desulfuromonadia</taxon>
        <taxon>Geobacterales</taxon>
        <taxon>Geobacteraceae</taxon>
        <taxon>Geoanaerobacter</taxon>
    </lineage>
</organism>
<dbReference type="InterPro" id="IPR045018">
    <property type="entry name" value="Azg-like"/>
</dbReference>
<dbReference type="EMBL" id="JAHCVJ010000003">
    <property type="protein sequence ID" value="MBT0664660.1"/>
    <property type="molecule type" value="Genomic_DNA"/>
</dbReference>
<keyword evidence="7 8" id="KW-0472">Membrane</keyword>
<accession>A0AAW4L7V3</accession>
<feature type="transmembrane region" description="Helical" evidence="9">
    <location>
        <begin position="20"/>
        <end position="38"/>
    </location>
</feature>
<evidence type="ECO:0000256" key="6">
    <source>
        <dbReference type="ARBA" id="ARBA00022989"/>
    </source>
</evidence>
<protein>
    <submittedName>
        <fullName evidence="10">NCS2 family permease</fullName>
    </submittedName>
</protein>
<feature type="transmembrane region" description="Helical" evidence="9">
    <location>
        <begin position="99"/>
        <end position="118"/>
    </location>
</feature>
<feature type="transmembrane region" description="Helical" evidence="9">
    <location>
        <begin position="194"/>
        <end position="213"/>
    </location>
</feature>
<dbReference type="PANTHER" id="PTHR43337">
    <property type="entry name" value="XANTHINE/URACIL PERMEASE C887.17-RELATED"/>
    <property type="match status" value="1"/>
</dbReference>
<dbReference type="GO" id="GO:0005345">
    <property type="term" value="F:purine nucleobase transmembrane transporter activity"/>
    <property type="evidence" value="ECO:0007669"/>
    <property type="project" value="TreeGrafter"/>
</dbReference>
<dbReference type="InterPro" id="IPR026033">
    <property type="entry name" value="Azg-like_bact_archaea"/>
</dbReference>